<dbReference type="Gene3D" id="2.60.40.1890">
    <property type="entry name" value="PCu(A)C copper chaperone"/>
    <property type="match status" value="1"/>
</dbReference>
<keyword evidence="2" id="KW-1185">Reference proteome</keyword>
<gene>
    <name evidence="1" type="ORF">HNR30_001802</name>
</gene>
<dbReference type="InterPro" id="IPR036182">
    <property type="entry name" value="PCuAC_sf"/>
</dbReference>
<dbReference type="InterPro" id="IPR007410">
    <property type="entry name" value="LpqE-like"/>
</dbReference>
<proteinExistence type="predicted"/>
<dbReference type="SUPFAM" id="SSF110087">
    <property type="entry name" value="DR1885-like metal-binding protein"/>
    <property type="match status" value="1"/>
</dbReference>
<reference evidence="1 2" key="1">
    <citation type="submission" date="2020-07" db="EMBL/GenBank/DDBJ databases">
        <title>Genomic Encyclopedia of Type Strains, Phase IV (KMG-IV): sequencing the most valuable type-strain genomes for metagenomic binning, comparative biology and taxonomic classification.</title>
        <authorList>
            <person name="Goeker M."/>
        </authorList>
    </citation>
    <scope>NUCLEOTIDE SEQUENCE [LARGE SCALE GENOMIC DNA]</scope>
    <source>
        <strain evidence="1 2">DSM 45533</strain>
    </source>
</reference>
<dbReference type="Pfam" id="PF04314">
    <property type="entry name" value="PCuAC"/>
    <property type="match status" value="1"/>
</dbReference>
<name>A0A7W0CG36_9ACTN</name>
<dbReference type="AlphaFoldDB" id="A0A7W0CG36"/>
<dbReference type="RefSeq" id="WP_181609284.1">
    <property type="nucleotide sequence ID" value="NZ_BAABAM010000006.1"/>
</dbReference>
<dbReference type="PROSITE" id="PS51257">
    <property type="entry name" value="PROKAR_LIPOPROTEIN"/>
    <property type="match status" value="1"/>
</dbReference>
<evidence type="ECO:0000313" key="1">
    <source>
        <dbReference type="EMBL" id="MBA2890461.1"/>
    </source>
</evidence>
<dbReference type="EMBL" id="JACDUR010000002">
    <property type="protein sequence ID" value="MBA2890461.1"/>
    <property type="molecule type" value="Genomic_DNA"/>
</dbReference>
<sequence>MKAALLAAACAVALVGCGSTRGPDDWRSNHVDAKIGSVRLVHLTIEAPPMDQQQVGGNLPLYVTIFNDGDVEQVLDSVSTTEVQQVVYRDASGAVVQPLRVVVPARGQVSMQKGGGRSFLELQGVNRQLGATPIPVTFRFPRAGSVTVRVPVVPVSTPSPS</sequence>
<organism evidence="1 2">
    <name type="scientific">Nonomuraea soli</name>
    <dbReference type="NCBI Taxonomy" id="1032476"/>
    <lineage>
        <taxon>Bacteria</taxon>
        <taxon>Bacillati</taxon>
        <taxon>Actinomycetota</taxon>
        <taxon>Actinomycetes</taxon>
        <taxon>Streptosporangiales</taxon>
        <taxon>Streptosporangiaceae</taxon>
        <taxon>Nonomuraea</taxon>
    </lineage>
</organism>
<evidence type="ECO:0000313" key="2">
    <source>
        <dbReference type="Proteomes" id="UP000530928"/>
    </source>
</evidence>
<comment type="caution">
    <text evidence="1">The sequence shown here is derived from an EMBL/GenBank/DDBJ whole genome shotgun (WGS) entry which is preliminary data.</text>
</comment>
<protein>
    <submittedName>
        <fullName evidence="1">Copper(I)-binding protein</fullName>
    </submittedName>
</protein>
<accession>A0A7W0CG36</accession>
<dbReference type="Proteomes" id="UP000530928">
    <property type="component" value="Unassembled WGS sequence"/>
</dbReference>